<protein>
    <recommendedName>
        <fullName evidence="3">AMP nucleosidase</fullName>
        <ecNumber evidence="2">3.2.2.4</ecNumber>
    </recommendedName>
    <alternativeName>
        <fullName evidence="3">AMP nucleosidase</fullName>
    </alternativeName>
</protein>
<dbReference type="NCBIfam" id="TIGR00730">
    <property type="entry name" value="Rossman fold protein, TIGR00730 family"/>
    <property type="match status" value="1"/>
</dbReference>
<organism evidence="4 5">
    <name type="scientific">Desulfosarcina ovata subsp. sediminis</name>
    <dbReference type="NCBI Taxonomy" id="885957"/>
    <lineage>
        <taxon>Bacteria</taxon>
        <taxon>Pseudomonadati</taxon>
        <taxon>Thermodesulfobacteriota</taxon>
        <taxon>Desulfobacteria</taxon>
        <taxon>Desulfobacterales</taxon>
        <taxon>Desulfosarcinaceae</taxon>
        <taxon>Desulfosarcina</taxon>
    </lineage>
</organism>
<evidence type="ECO:0000313" key="5">
    <source>
        <dbReference type="Proteomes" id="UP000425960"/>
    </source>
</evidence>
<dbReference type="SUPFAM" id="SSF102405">
    <property type="entry name" value="MCP/YpsA-like"/>
    <property type="match status" value="1"/>
</dbReference>
<evidence type="ECO:0000256" key="2">
    <source>
        <dbReference type="ARBA" id="ARBA00011985"/>
    </source>
</evidence>
<dbReference type="GO" id="GO:0005829">
    <property type="term" value="C:cytosol"/>
    <property type="evidence" value="ECO:0007669"/>
    <property type="project" value="TreeGrafter"/>
</dbReference>
<dbReference type="Pfam" id="PF03641">
    <property type="entry name" value="Lysine_decarbox"/>
    <property type="match status" value="1"/>
</dbReference>
<dbReference type="InterPro" id="IPR052341">
    <property type="entry name" value="LOG_family_nucleotidases"/>
</dbReference>
<evidence type="ECO:0000313" key="4">
    <source>
        <dbReference type="EMBL" id="BBO85281.1"/>
    </source>
</evidence>
<dbReference type="PANTHER" id="PTHR43393">
    <property type="entry name" value="CYTOKININ RIBOSIDE 5'-MONOPHOSPHATE PHOSPHORIBOHYDROLASE"/>
    <property type="match status" value="1"/>
</dbReference>
<evidence type="ECO:0000256" key="1">
    <source>
        <dbReference type="ARBA" id="ARBA00000274"/>
    </source>
</evidence>
<dbReference type="EC" id="3.2.2.4" evidence="2"/>
<comment type="catalytic activity">
    <reaction evidence="1">
        <text>AMP + H2O = D-ribose 5-phosphate + adenine</text>
        <dbReference type="Rhea" id="RHEA:20129"/>
        <dbReference type="ChEBI" id="CHEBI:15377"/>
        <dbReference type="ChEBI" id="CHEBI:16708"/>
        <dbReference type="ChEBI" id="CHEBI:78346"/>
        <dbReference type="ChEBI" id="CHEBI:456215"/>
        <dbReference type="EC" id="3.2.2.4"/>
    </reaction>
</comment>
<proteinExistence type="predicted"/>
<dbReference type="Proteomes" id="UP000425960">
    <property type="component" value="Chromosome"/>
</dbReference>
<accession>A0A5K7ZYT6</accession>
<dbReference type="Gene3D" id="3.40.50.450">
    <property type="match status" value="1"/>
</dbReference>
<evidence type="ECO:0000256" key="3">
    <source>
        <dbReference type="ARBA" id="ARBA00031983"/>
    </source>
</evidence>
<dbReference type="PANTHER" id="PTHR43393:SF2">
    <property type="entry name" value="CYTOKININ RIBOSIDE 5'-MONOPHOSPHATE PHOSPHORIBOHYDROLASE"/>
    <property type="match status" value="1"/>
</dbReference>
<dbReference type="AlphaFoldDB" id="A0A5K7ZYT6"/>
<dbReference type="InterPro" id="IPR031100">
    <property type="entry name" value="LOG_fam"/>
</dbReference>
<gene>
    <name evidence="4" type="ORF">DSCO28_58470</name>
</gene>
<dbReference type="GO" id="GO:0009691">
    <property type="term" value="P:cytokinin biosynthetic process"/>
    <property type="evidence" value="ECO:0007669"/>
    <property type="project" value="InterPro"/>
</dbReference>
<dbReference type="InterPro" id="IPR005269">
    <property type="entry name" value="LOG"/>
</dbReference>
<dbReference type="KEGG" id="dov:DSCO28_58470"/>
<sequence length="355" mass="39835">MAGSVNDKSRKTVELHFAHTNGPVDDAIDQLMDRVGGIAHPDIVREIILAGLKAGQENTGRMDLKLMNTSMKEMRFTAKVFGPYRSVRKVTVFGSARVRAGAPLYQMAHDLGKKLAEAGFMVITGGGPGIMQATNEGAGPEHSFGVNIRLPFEQKPNPVLIGNPRYITYKYFFNRKVAFLKEAHAVVLFPGGFGTMDEAMESITLLQTGKRYPLPLILVDTPDGTYWERLFGFLEKELSARGYISRDDFGFIDRVTRPEAAVERIRNFYSRYHSLRYVDEQLVIRLASPLTESDRQRLQDEFTDILTPGGAMRLSGALEEEENETELARLPRLVVDFNNRDFGRLRQLVNAINAC</sequence>
<dbReference type="RefSeq" id="WP_197743415.1">
    <property type="nucleotide sequence ID" value="NZ_AP021876.1"/>
</dbReference>
<name>A0A5K7ZYT6_9BACT</name>
<reference evidence="4 5" key="1">
    <citation type="submission" date="2019-11" db="EMBL/GenBank/DDBJ databases">
        <title>Comparative genomics of hydrocarbon-degrading Desulfosarcina strains.</title>
        <authorList>
            <person name="Watanabe M."/>
            <person name="Kojima H."/>
            <person name="Fukui M."/>
        </authorList>
    </citation>
    <scope>NUCLEOTIDE SEQUENCE [LARGE SCALE GENOMIC DNA]</scope>
    <source>
        <strain evidence="4 5">28bB2T</strain>
    </source>
</reference>
<dbReference type="GO" id="GO:0008714">
    <property type="term" value="F:AMP nucleosidase activity"/>
    <property type="evidence" value="ECO:0007669"/>
    <property type="project" value="UniProtKB-EC"/>
</dbReference>
<dbReference type="EMBL" id="AP021876">
    <property type="protein sequence ID" value="BBO85281.1"/>
    <property type="molecule type" value="Genomic_DNA"/>
</dbReference>